<dbReference type="HOGENOM" id="CLU_001265_39_0_11"/>
<comment type="similarity">
    <text evidence="2">Belongs to the major facilitator superfamily. Metabolite:H+ Symporter (MHS) family (TC 2.A.1.6) family.</text>
</comment>
<sequence length="459" mass="50556">MWTQPYPDLGIRIYSNNQFGIDMSDNNQTEKMETDDTIVRRVLSSSFLGNFAEWMDYGSYSYLATVIAVVFFPDGDASVKLLATYAVFALSFLARPIGAFFWGYMGDKKGRKWSLTASILVMTGSTSLIGLIPSYATIGIAAPLLLLLLRLTQGFSASGEYAGAAIFIAEYAPVNRRGFYCSMVPASTAVGLMCGSFLATILTLTMSDSMMQSIGWRIPFLLAFPLGVVVLTLRLRLEDSDVYLRMLDNLKESGKQMSSPLRLLFTKHLKETLICFGVSSLNAIGFYMVFTYLPVYIETEVKLGTVESNIITNITLIAYVLMIFSSGKLSDKFGRKKLMIAASVSFILFTVPAFHILNTGQAVVILIIELILAYCLTLNDGTLASFLSETLPTEVRYSGFAISFNLANTIFGGTVGFISTLLIKTTGNSISPAYYMCVIAIFALICMIFAKEYKDKELK</sequence>
<evidence type="ECO:0000256" key="5">
    <source>
        <dbReference type="ARBA" id="ARBA00022692"/>
    </source>
</evidence>
<feature type="transmembrane region" description="Helical" evidence="11">
    <location>
        <begin position="57"/>
        <end position="73"/>
    </location>
</feature>
<comment type="subcellular location">
    <subcellularLocation>
        <location evidence="1">Cell membrane</location>
        <topology evidence="1">Multi-pass membrane protein</topology>
    </subcellularLocation>
</comment>
<keyword evidence="6" id="KW-0769">Symport</keyword>
<evidence type="ECO:0000259" key="12">
    <source>
        <dbReference type="PROSITE" id="PS50850"/>
    </source>
</evidence>
<evidence type="ECO:0000313" key="13">
    <source>
        <dbReference type="EMBL" id="EFU79502.1"/>
    </source>
</evidence>
<evidence type="ECO:0000256" key="6">
    <source>
        <dbReference type="ARBA" id="ARBA00022847"/>
    </source>
</evidence>
<dbReference type="PANTHER" id="PTHR43528:SF1">
    <property type="entry name" value="ALPHA-KETOGLUTARATE PERMEASE"/>
    <property type="match status" value="1"/>
</dbReference>
<evidence type="ECO:0000256" key="11">
    <source>
        <dbReference type="SAM" id="Phobius"/>
    </source>
</evidence>
<feature type="transmembrane region" description="Helical" evidence="11">
    <location>
        <begin position="310"/>
        <end position="326"/>
    </location>
</feature>
<gene>
    <name evidence="13" type="ORF">HMPREF0388_1605</name>
</gene>
<dbReference type="EMBL" id="AEPY01000011">
    <property type="protein sequence ID" value="EFU79502.1"/>
    <property type="molecule type" value="Genomic_DNA"/>
</dbReference>
<dbReference type="GO" id="GO:0005886">
    <property type="term" value="C:plasma membrane"/>
    <property type="evidence" value="ECO:0007669"/>
    <property type="project" value="UniProtKB-SubCell"/>
</dbReference>
<keyword evidence="4" id="KW-1003">Cell membrane</keyword>
<protein>
    <recommendedName>
        <fullName evidence="10">Putative proline/betaine transporter</fullName>
    </recommendedName>
</protein>
<feature type="transmembrane region" description="Helical" evidence="11">
    <location>
        <begin position="363"/>
        <end position="387"/>
    </location>
</feature>
<dbReference type="InterPro" id="IPR005829">
    <property type="entry name" value="Sugar_transporter_CS"/>
</dbReference>
<feature type="transmembrane region" description="Helical" evidence="11">
    <location>
        <begin position="399"/>
        <end position="421"/>
    </location>
</feature>
<dbReference type="PROSITE" id="PS50850">
    <property type="entry name" value="MFS"/>
    <property type="match status" value="1"/>
</dbReference>
<feature type="domain" description="Major facilitator superfamily (MFS) profile" evidence="12">
    <location>
        <begin position="42"/>
        <end position="455"/>
    </location>
</feature>
<keyword evidence="3" id="KW-0813">Transport</keyword>
<feature type="transmembrane region" description="Helical" evidence="11">
    <location>
        <begin position="218"/>
        <end position="237"/>
    </location>
</feature>
<dbReference type="PROSITE" id="PS00216">
    <property type="entry name" value="SUGAR_TRANSPORT_1"/>
    <property type="match status" value="1"/>
</dbReference>
<dbReference type="SUPFAM" id="SSF103473">
    <property type="entry name" value="MFS general substrate transporter"/>
    <property type="match status" value="1"/>
</dbReference>
<feature type="transmembrane region" description="Helical" evidence="11">
    <location>
        <begin position="338"/>
        <end position="357"/>
    </location>
</feature>
<evidence type="ECO:0000256" key="2">
    <source>
        <dbReference type="ARBA" id="ARBA00008240"/>
    </source>
</evidence>
<dbReference type="InterPro" id="IPR036259">
    <property type="entry name" value="MFS_trans_sf"/>
</dbReference>
<dbReference type="Gene3D" id="1.20.1250.20">
    <property type="entry name" value="MFS general substrate transporter like domains"/>
    <property type="match status" value="2"/>
</dbReference>
<feature type="transmembrane region" description="Helical" evidence="11">
    <location>
        <begin position="85"/>
        <end position="105"/>
    </location>
</feature>
<dbReference type="InterPro" id="IPR011701">
    <property type="entry name" value="MFS"/>
</dbReference>
<feature type="transmembrane region" description="Helical" evidence="11">
    <location>
        <begin position="272"/>
        <end position="290"/>
    </location>
</feature>
<dbReference type="Pfam" id="PF07690">
    <property type="entry name" value="MFS_1"/>
    <property type="match status" value="1"/>
</dbReference>
<evidence type="ECO:0000256" key="8">
    <source>
        <dbReference type="ARBA" id="ARBA00023136"/>
    </source>
</evidence>
<evidence type="ECO:0000256" key="10">
    <source>
        <dbReference type="ARBA" id="ARBA00039918"/>
    </source>
</evidence>
<name>E6M0M2_9ACTO</name>
<dbReference type="FunFam" id="1.20.1250.20:FF:000001">
    <property type="entry name" value="Dicarboxylate MFS transporter"/>
    <property type="match status" value="1"/>
</dbReference>
<evidence type="ECO:0000256" key="1">
    <source>
        <dbReference type="ARBA" id="ARBA00004651"/>
    </source>
</evidence>
<dbReference type="AlphaFoldDB" id="E6M0M2"/>
<keyword evidence="5 11" id="KW-0812">Transmembrane</keyword>
<evidence type="ECO:0000313" key="14">
    <source>
        <dbReference type="Proteomes" id="UP000005573"/>
    </source>
</evidence>
<keyword evidence="7 11" id="KW-1133">Transmembrane helix</keyword>
<dbReference type="InterPro" id="IPR051084">
    <property type="entry name" value="H+-coupled_symporters"/>
</dbReference>
<feature type="transmembrane region" description="Helical" evidence="11">
    <location>
        <begin position="125"/>
        <end position="149"/>
    </location>
</feature>
<evidence type="ECO:0000256" key="3">
    <source>
        <dbReference type="ARBA" id="ARBA00022448"/>
    </source>
</evidence>
<dbReference type="InterPro" id="IPR020846">
    <property type="entry name" value="MFS_dom"/>
</dbReference>
<evidence type="ECO:0000256" key="9">
    <source>
        <dbReference type="ARBA" id="ARBA00037295"/>
    </source>
</evidence>
<reference evidence="13 14" key="1">
    <citation type="submission" date="2010-12" db="EMBL/GenBank/DDBJ databases">
        <authorList>
            <person name="Muzny D."/>
            <person name="Qin X."/>
            <person name="Deng J."/>
            <person name="Jiang H."/>
            <person name="Liu Y."/>
            <person name="Qu J."/>
            <person name="Song X.-Z."/>
            <person name="Zhang L."/>
            <person name="Thornton R."/>
            <person name="Coyle M."/>
            <person name="Francisco L."/>
            <person name="Jackson L."/>
            <person name="Javaid M."/>
            <person name="Korchina V."/>
            <person name="Kovar C."/>
            <person name="Mata R."/>
            <person name="Mathew T."/>
            <person name="Ngo R."/>
            <person name="Nguyen L."/>
            <person name="Nguyen N."/>
            <person name="Okwuonu G."/>
            <person name="Ongeri F."/>
            <person name="Pham C."/>
            <person name="Simmons D."/>
            <person name="Wilczek-Boney K."/>
            <person name="Hale W."/>
            <person name="Jakkamsetti A."/>
            <person name="Pham P."/>
            <person name="Ruth R."/>
            <person name="San Lucas F."/>
            <person name="Warren J."/>
            <person name="Zhang J."/>
            <person name="Zhao Z."/>
            <person name="Zhou C."/>
            <person name="Zhu D."/>
            <person name="Lee S."/>
            <person name="Bess C."/>
            <person name="Blankenburg K."/>
            <person name="Forbes L."/>
            <person name="Fu Q."/>
            <person name="Gubbala S."/>
            <person name="Hirani K."/>
            <person name="Jayaseelan J.C."/>
            <person name="Lara F."/>
            <person name="Munidasa M."/>
            <person name="Palculict T."/>
            <person name="Patil S."/>
            <person name="Pu L.-L."/>
            <person name="Saada N."/>
            <person name="Tang L."/>
            <person name="Weissenberger G."/>
            <person name="Zhu Y."/>
            <person name="Hemphill L."/>
            <person name="Shang Y."/>
            <person name="Youmans B."/>
            <person name="Ayvaz T."/>
            <person name="Ross M."/>
            <person name="Santibanez J."/>
            <person name="Aqrawi P."/>
            <person name="Gross S."/>
            <person name="Joshi V."/>
            <person name="Fowler G."/>
            <person name="Nazareth L."/>
            <person name="Reid J."/>
            <person name="Worley K."/>
            <person name="Petrosino J."/>
            <person name="Highlander S."/>
            <person name="Gibbs R."/>
        </authorList>
    </citation>
    <scope>NUCLEOTIDE SEQUENCE [LARGE SCALE GENOMIC DNA]</scope>
    <source>
        <strain evidence="13 14">ATCC 51333</strain>
    </source>
</reference>
<comment type="caution">
    <text evidence="13">The sequence shown here is derived from an EMBL/GenBank/DDBJ whole genome shotgun (WGS) entry which is preliminary data.</text>
</comment>
<dbReference type="PANTHER" id="PTHR43528">
    <property type="entry name" value="ALPHA-KETOGLUTARATE PERMEASE"/>
    <property type="match status" value="1"/>
</dbReference>
<evidence type="ECO:0000256" key="7">
    <source>
        <dbReference type="ARBA" id="ARBA00022989"/>
    </source>
</evidence>
<organism evidence="13 14">
    <name type="scientific">Mobiluncus curtisii ATCC 51333</name>
    <dbReference type="NCBI Taxonomy" id="887326"/>
    <lineage>
        <taxon>Bacteria</taxon>
        <taxon>Bacillati</taxon>
        <taxon>Actinomycetota</taxon>
        <taxon>Actinomycetes</taxon>
        <taxon>Actinomycetales</taxon>
        <taxon>Actinomycetaceae</taxon>
        <taxon>Mobiluncus</taxon>
    </lineage>
</organism>
<evidence type="ECO:0000256" key="4">
    <source>
        <dbReference type="ARBA" id="ARBA00022475"/>
    </source>
</evidence>
<dbReference type="GO" id="GO:0015293">
    <property type="term" value="F:symporter activity"/>
    <property type="evidence" value="ECO:0007669"/>
    <property type="project" value="UniProtKB-KW"/>
</dbReference>
<keyword evidence="8 11" id="KW-0472">Membrane</keyword>
<feature type="transmembrane region" description="Helical" evidence="11">
    <location>
        <begin position="186"/>
        <end position="206"/>
    </location>
</feature>
<comment type="function">
    <text evidence="9">May be a proton symporter involved in the uptake of osmolytes such as proline and glycine betaine.</text>
</comment>
<feature type="transmembrane region" description="Helical" evidence="11">
    <location>
        <begin position="433"/>
        <end position="450"/>
    </location>
</feature>
<dbReference type="Proteomes" id="UP000005573">
    <property type="component" value="Unassembled WGS sequence"/>
</dbReference>
<accession>E6M0M2</accession>
<proteinExistence type="inferred from homology"/>